<accession>A0ABY7JUP8</accession>
<evidence type="ECO:0000313" key="3">
    <source>
        <dbReference type="Proteomes" id="UP001164187"/>
    </source>
</evidence>
<dbReference type="Proteomes" id="UP001164187">
    <property type="component" value="Chromosome"/>
</dbReference>
<dbReference type="RefSeq" id="WP_269312509.1">
    <property type="nucleotide sequence ID" value="NZ_CP114052.1"/>
</dbReference>
<reference evidence="2" key="1">
    <citation type="submission" date="2022-12" db="EMBL/GenBank/DDBJ databases">
        <title>Peptostreptococcus.</title>
        <authorList>
            <person name="Lee S.H."/>
        </authorList>
    </citation>
    <scope>NUCLEOTIDE SEQUENCE</scope>
    <source>
        <strain evidence="2">CBA3647</strain>
    </source>
</reference>
<feature type="domain" description="Uncharacterized protein YyaB-like PH" evidence="1">
    <location>
        <begin position="2"/>
        <end position="45"/>
    </location>
</feature>
<name>A0ABY7JUP8_9FIRM</name>
<dbReference type="EMBL" id="CP114052">
    <property type="protein sequence ID" value="WAW15828.1"/>
    <property type="molecule type" value="Genomic_DNA"/>
</dbReference>
<evidence type="ECO:0000259" key="1">
    <source>
        <dbReference type="Pfam" id="PF06713"/>
    </source>
</evidence>
<dbReference type="InterPro" id="IPR009589">
    <property type="entry name" value="PH_YyaB-like"/>
</dbReference>
<sequence length="51" mass="5797">MRKKKSILAANTTSIDRLVIKTTYNEIVVAPKDKDGFINYLLMKNSNIIVN</sequence>
<protein>
    <submittedName>
        <fullName evidence="2">PH domain-containing protein</fullName>
    </submittedName>
</protein>
<keyword evidence="3" id="KW-1185">Reference proteome</keyword>
<evidence type="ECO:0000313" key="2">
    <source>
        <dbReference type="EMBL" id="WAW15828.1"/>
    </source>
</evidence>
<proteinExistence type="predicted"/>
<dbReference type="Pfam" id="PF06713">
    <property type="entry name" value="bPH_4"/>
    <property type="match status" value="1"/>
</dbReference>
<organism evidence="2 3">
    <name type="scientific">Peptostreptococcus equinus</name>
    <dbReference type="NCBI Taxonomy" id="3003601"/>
    <lineage>
        <taxon>Bacteria</taxon>
        <taxon>Bacillati</taxon>
        <taxon>Bacillota</taxon>
        <taxon>Clostridia</taxon>
        <taxon>Peptostreptococcales</taxon>
        <taxon>Peptostreptococcaceae</taxon>
        <taxon>Peptostreptococcus</taxon>
    </lineage>
</organism>
<gene>
    <name evidence="2" type="ORF">O0R46_00120</name>
</gene>